<dbReference type="PROSITE" id="PS01123">
    <property type="entry name" value="TNASE_1"/>
    <property type="match status" value="1"/>
</dbReference>
<keyword evidence="1" id="KW-0540">Nuclease</keyword>
<dbReference type="AlphaFoldDB" id="A0A2U2HLJ9"/>
<dbReference type="EMBL" id="PXWF02000200">
    <property type="protein sequence ID" value="PWF48398.1"/>
    <property type="molecule type" value="Genomic_DNA"/>
</dbReference>
<dbReference type="GO" id="GO:0004519">
    <property type="term" value="F:endonuclease activity"/>
    <property type="evidence" value="ECO:0007669"/>
    <property type="project" value="UniProtKB-KW"/>
</dbReference>
<evidence type="ECO:0000259" key="5">
    <source>
        <dbReference type="PROSITE" id="PS50830"/>
    </source>
</evidence>
<keyword evidence="7" id="KW-1185">Reference proteome</keyword>
<evidence type="ECO:0000313" key="6">
    <source>
        <dbReference type="EMBL" id="PWF48398.1"/>
    </source>
</evidence>
<dbReference type="InterPro" id="IPR035437">
    <property type="entry name" value="SNase_OB-fold_sf"/>
</dbReference>
<dbReference type="OrthoDB" id="9805504at2"/>
<evidence type="ECO:0000256" key="1">
    <source>
        <dbReference type="ARBA" id="ARBA00022722"/>
    </source>
</evidence>
<feature type="signal peptide" evidence="4">
    <location>
        <begin position="1"/>
        <end position="17"/>
    </location>
</feature>
<evidence type="ECO:0000256" key="2">
    <source>
        <dbReference type="ARBA" id="ARBA00022759"/>
    </source>
</evidence>
<dbReference type="InterPro" id="IPR016071">
    <property type="entry name" value="Staphylococal_nuclease_OB-fold"/>
</dbReference>
<feature type="chain" id="PRO_5015786914" evidence="4">
    <location>
        <begin position="18"/>
        <end position="159"/>
    </location>
</feature>
<sequence length="159" mass="17676">MLKILIGLAFITAPAYAAEVIGIADGDTLTVLQDRKPVRVRLSNIDAPEKRQSFGARSRQSLSELCYGKDAIVAIQSVDRYRRPVAVVTCGGVEANRAQIERGFAWVYTKYNTNKALPELEAAAKAERRGLWSDQDAMPPWEFRRTGRLLPVVSVGERE</sequence>
<gene>
    <name evidence="6" type="ORF">C7C56_012045</name>
</gene>
<keyword evidence="4" id="KW-0732">Signal</keyword>
<dbReference type="GO" id="GO:0016787">
    <property type="term" value="F:hydrolase activity"/>
    <property type="evidence" value="ECO:0007669"/>
    <property type="project" value="UniProtKB-KW"/>
</dbReference>
<evidence type="ECO:0000313" key="7">
    <source>
        <dbReference type="Proteomes" id="UP000241421"/>
    </source>
</evidence>
<reference evidence="6 7" key="1">
    <citation type="submission" date="2018-04" db="EMBL/GenBank/DDBJ databases">
        <title>Massilia violaceinigra sp. nov., a novel purple-pigmented bacterium isolated from Tianshan glacier, Xinjiang, China.</title>
        <authorList>
            <person name="Wang H."/>
        </authorList>
    </citation>
    <scope>NUCLEOTIDE SEQUENCE [LARGE SCALE GENOMIC DNA]</scope>
    <source>
        <strain evidence="6 7">B448-2</strain>
    </source>
</reference>
<dbReference type="SUPFAM" id="SSF50199">
    <property type="entry name" value="Staphylococcal nuclease"/>
    <property type="match status" value="1"/>
</dbReference>
<dbReference type="Pfam" id="PF00565">
    <property type="entry name" value="SNase"/>
    <property type="match status" value="1"/>
</dbReference>
<name>A0A2U2HLJ9_9BURK</name>
<keyword evidence="2" id="KW-0255">Endonuclease</keyword>
<evidence type="ECO:0000256" key="3">
    <source>
        <dbReference type="ARBA" id="ARBA00022801"/>
    </source>
</evidence>
<feature type="domain" description="TNase-like" evidence="5">
    <location>
        <begin position="14"/>
        <end position="134"/>
    </location>
</feature>
<dbReference type="Proteomes" id="UP000241421">
    <property type="component" value="Unassembled WGS sequence"/>
</dbReference>
<dbReference type="InterPro" id="IPR002071">
    <property type="entry name" value="Thermonucl_AS"/>
</dbReference>
<dbReference type="PANTHER" id="PTHR12302">
    <property type="entry name" value="EBNA2 BINDING PROTEIN P100"/>
    <property type="match status" value="1"/>
</dbReference>
<proteinExistence type="predicted"/>
<dbReference type="SMART" id="SM00318">
    <property type="entry name" value="SNc"/>
    <property type="match status" value="1"/>
</dbReference>
<keyword evidence="3" id="KW-0378">Hydrolase</keyword>
<dbReference type="Gene3D" id="2.40.50.90">
    <property type="match status" value="1"/>
</dbReference>
<dbReference type="PROSITE" id="PS50830">
    <property type="entry name" value="TNASE_3"/>
    <property type="match status" value="1"/>
</dbReference>
<dbReference type="RefSeq" id="WP_106757641.1">
    <property type="nucleotide sequence ID" value="NZ_PXWF02000200.1"/>
</dbReference>
<comment type="caution">
    <text evidence="6">The sequence shown here is derived from an EMBL/GenBank/DDBJ whole genome shotgun (WGS) entry which is preliminary data.</text>
</comment>
<organism evidence="6 7">
    <name type="scientific">Massilia glaciei</name>
    <dbReference type="NCBI Taxonomy" id="1524097"/>
    <lineage>
        <taxon>Bacteria</taxon>
        <taxon>Pseudomonadati</taxon>
        <taxon>Pseudomonadota</taxon>
        <taxon>Betaproteobacteria</taxon>
        <taxon>Burkholderiales</taxon>
        <taxon>Oxalobacteraceae</taxon>
        <taxon>Telluria group</taxon>
        <taxon>Massilia</taxon>
    </lineage>
</organism>
<protein>
    <submittedName>
        <fullName evidence="6">Thermonuclease family protein</fullName>
    </submittedName>
</protein>
<dbReference type="GO" id="GO:0003676">
    <property type="term" value="F:nucleic acid binding"/>
    <property type="evidence" value="ECO:0007669"/>
    <property type="project" value="InterPro"/>
</dbReference>
<dbReference type="PANTHER" id="PTHR12302:SF3">
    <property type="entry name" value="SERINE_THREONINE-PROTEIN KINASE 31"/>
    <property type="match status" value="1"/>
</dbReference>
<evidence type="ECO:0000256" key="4">
    <source>
        <dbReference type="SAM" id="SignalP"/>
    </source>
</evidence>
<accession>A0A2U2HLJ9</accession>